<dbReference type="AlphaFoldDB" id="A0A5B9DBV4"/>
<accession>A0A5B9DBV4</accession>
<evidence type="ECO:0000313" key="2">
    <source>
        <dbReference type="EMBL" id="QEE16337.1"/>
    </source>
</evidence>
<evidence type="ECO:0000313" key="3">
    <source>
        <dbReference type="Proteomes" id="UP000321408"/>
    </source>
</evidence>
<name>A0A5B9DBV4_9ARCH</name>
<dbReference type="RefSeq" id="WP_147663220.1">
    <property type="nucleotide sequence ID" value="NZ_CP042905.2"/>
</dbReference>
<dbReference type="GeneID" id="41330155"/>
<protein>
    <submittedName>
        <fullName evidence="2">Uncharacterized protein</fullName>
    </submittedName>
</protein>
<dbReference type="Proteomes" id="UP000321408">
    <property type="component" value="Chromosome"/>
</dbReference>
<sequence>MISFSRNNIGCVALVFTIAFLISNSTSAIYNDTYEKYIFLESYYFEENQMIMCTIRSTVGMDYSIQFRRSPDRISGPEHTERTIEGNTFYIFTFNTLDSHHFTLVANDIDGITYHVKFFQAIPKWIINIGTMVFGLTYVIWVIYDKKFAEKIEYTMKADKNAKPKY</sequence>
<evidence type="ECO:0000256" key="1">
    <source>
        <dbReference type="SAM" id="Phobius"/>
    </source>
</evidence>
<feature type="transmembrane region" description="Helical" evidence="1">
    <location>
        <begin position="125"/>
        <end position="144"/>
    </location>
</feature>
<gene>
    <name evidence="2" type="ORF">DSAG12_02167</name>
</gene>
<organism evidence="2 3">
    <name type="scientific">Promethearchaeum syntrophicum</name>
    <dbReference type="NCBI Taxonomy" id="2594042"/>
    <lineage>
        <taxon>Archaea</taxon>
        <taxon>Promethearchaeati</taxon>
        <taxon>Promethearchaeota</taxon>
        <taxon>Promethearchaeia</taxon>
        <taxon>Promethearchaeales</taxon>
        <taxon>Promethearchaeaceae</taxon>
        <taxon>Promethearchaeum</taxon>
    </lineage>
</organism>
<reference evidence="2 3" key="1">
    <citation type="journal article" date="2020" name="Nature">
        <title>Isolation of an archaeon at the prokaryote-eukaryote interface.</title>
        <authorList>
            <person name="Imachi H."/>
            <person name="Nobu M.K."/>
            <person name="Nakahara N."/>
            <person name="Morono Y."/>
            <person name="Ogawara M."/>
            <person name="Takaki Y."/>
            <person name="Takano Y."/>
            <person name="Uematsu K."/>
            <person name="Ikuta T."/>
            <person name="Ito M."/>
            <person name="Matsui Y."/>
            <person name="Miyazaki M."/>
            <person name="Murata K."/>
            <person name="Saito Y."/>
            <person name="Sakai S."/>
            <person name="Song C."/>
            <person name="Tasumi E."/>
            <person name="Yamanaka Y."/>
            <person name="Yamaguchi T."/>
            <person name="Kamagata Y."/>
            <person name="Tamaki H."/>
            <person name="Takai K."/>
        </authorList>
    </citation>
    <scope>NUCLEOTIDE SEQUENCE [LARGE SCALE GENOMIC DNA]</scope>
    <source>
        <strain evidence="2 3">MK-D1</strain>
    </source>
</reference>
<keyword evidence="1" id="KW-0472">Membrane</keyword>
<reference evidence="2 3" key="2">
    <citation type="journal article" date="2024" name="Int. J. Syst. Evol. Microbiol.">
        <title>Promethearchaeum syntrophicum gen. nov., sp. nov., an anaerobic, obligately syntrophic archaeon, the first isolate of the lineage 'Asgard' archaea, and proposal of the new archaeal phylum Promethearchaeota phyl. nov. and kingdom Promethearchaeati regn. nov.</title>
        <authorList>
            <person name="Imachi H."/>
            <person name="Nobu M.K."/>
            <person name="Kato S."/>
            <person name="Takaki Y."/>
            <person name="Miyazaki M."/>
            <person name="Miyata M."/>
            <person name="Ogawara M."/>
            <person name="Saito Y."/>
            <person name="Sakai S."/>
            <person name="Tahara Y.O."/>
            <person name="Takano Y."/>
            <person name="Tasumi E."/>
            <person name="Uematsu K."/>
            <person name="Yoshimura T."/>
            <person name="Itoh T."/>
            <person name="Ohkuma M."/>
            <person name="Takai K."/>
        </authorList>
    </citation>
    <scope>NUCLEOTIDE SEQUENCE [LARGE SCALE GENOMIC DNA]</scope>
    <source>
        <strain evidence="2 3">MK-D1</strain>
    </source>
</reference>
<dbReference type="KEGG" id="psyt:DSAG12_02167"/>
<keyword evidence="1" id="KW-0812">Transmembrane</keyword>
<keyword evidence="3" id="KW-1185">Reference proteome</keyword>
<keyword evidence="1" id="KW-1133">Transmembrane helix</keyword>
<dbReference type="EMBL" id="CP042905">
    <property type="protein sequence ID" value="QEE16337.1"/>
    <property type="molecule type" value="Genomic_DNA"/>
</dbReference>
<proteinExistence type="predicted"/>